<evidence type="ECO:0000256" key="1">
    <source>
        <dbReference type="ARBA" id="ARBA00004115"/>
    </source>
</evidence>
<evidence type="ECO:0000256" key="6">
    <source>
        <dbReference type="ARBA" id="ARBA00022824"/>
    </source>
</evidence>
<dbReference type="AlphaFoldDB" id="A0AA91T0X0"/>
<dbReference type="GO" id="GO:0009272">
    <property type="term" value="P:fungal-type cell wall biogenesis"/>
    <property type="evidence" value="ECO:0007669"/>
    <property type="project" value="TreeGrafter"/>
</dbReference>
<dbReference type="GO" id="GO:0006078">
    <property type="term" value="P:(1-&gt;6)-beta-D-glucan biosynthetic process"/>
    <property type="evidence" value="ECO:0007669"/>
    <property type="project" value="TreeGrafter"/>
</dbReference>
<feature type="region of interest" description="Disordered" evidence="10">
    <location>
        <begin position="140"/>
        <end position="180"/>
    </location>
</feature>
<evidence type="ECO:0000256" key="4">
    <source>
        <dbReference type="ARBA" id="ARBA00022692"/>
    </source>
</evidence>
<evidence type="ECO:0000256" key="9">
    <source>
        <dbReference type="ARBA" id="ARBA00023316"/>
    </source>
</evidence>
<reference evidence="14 15" key="1">
    <citation type="submission" date="2017-04" db="EMBL/GenBank/DDBJ databases">
        <title>Draft genome of the yeast Clavispora lusitaniae type strain CBS 6936.</title>
        <authorList>
            <person name="Durrens P."/>
            <person name="Klopp C."/>
            <person name="Biteau N."/>
            <person name="Fitton-Ouhabi V."/>
            <person name="Dementhon K."/>
            <person name="Accoceberry I."/>
            <person name="Sherman D.J."/>
            <person name="Noel T."/>
        </authorList>
    </citation>
    <scope>NUCLEOTIDE SEQUENCE [LARGE SCALE GENOMIC DNA]</scope>
    <source>
        <strain evidence="14 15">CBS 6936</strain>
    </source>
</reference>
<comment type="subcellular location">
    <subcellularLocation>
        <location evidence="1">Endoplasmic reticulum membrane</location>
        <topology evidence="1">Single-pass type I membrane protein</topology>
    </subcellularLocation>
</comment>
<feature type="compositionally biased region" description="Acidic residues" evidence="10">
    <location>
        <begin position="149"/>
        <end position="159"/>
    </location>
</feature>
<gene>
    <name evidence="14" type="ORF">A9F13_12g01529</name>
</gene>
<dbReference type="Pfam" id="PF20520">
    <property type="entry name" value="Ac45-VOA1_TM"/>
    <property type="match status" value="1"/>
</dbReference>
<evidence type="ECO:0000256" key="12">
    <source>
        <dbReference type="SAM" id="SignalP"/>
    </source>
</evidence>
<dbReference type="GO" id="GO:0005789">
    <property type="term" value="C:endoplasmic reticulum membrane"/>
    <property type="evidence" value="ECO:0007669"/>
    <property type="project" value="UniProtKB-SubCell"/>
</dbReference>
<dbReference type="KEGG" id="clus:A9F13_12g01529"/>
<organism evidence="14 15">
    <name type="scientific">Clavispora lusitaniae</name>
    <name type="common">Candida lusitaniae</name>
    <dbReference type="NCBI Taxonomy" id="36911"/>
    <lineage>
        <taxon>Eukaryota</taxon>
        <taxon>Fungi</taxon>
        <taxon>Dikarya</taxon>
        <taxon>Ascomycota</taxon>
        <taxon>Saccharomycotina</taxon>
        <taxon>Pichiomycetes</taxon>
        <taxon>Metschnikowiaceae</taxon>
        <taxon>Clavispora</taxon>
    </lineage>
</organism>
<dbReference type="PANTHER" id="PTHR28285:SF1">
    <property type="entry name" value="PROTEIN BIG1"/>
    <property type="match status" value="1"/>
</dbReference>
<evidence type="ECO:0000256" key="5">
    <source>
        <dbReference type="ARBA" id="ARBA00022729"/>
    </source>
</evidence>
<sequence length="238" mass="26116">MKILAGLAVCTGAAWAFSDTASFYSSRELDTSHHVVPGKDLSLELGQIAPSFCADGDKLHIYRVSNLARVAPAQVGGTFIKNVHYKGVDDIESVVDSFFAAGASEPVIYDIEDGQRHLIEEFLTSNSCVIVQGKPTFSKIETEKREEVEEHEGNEDQPEAVDAPEAVGAPEEGDAPKSSKKKSNLFKEYQFFTPGVWSALIVSLFLVFVSSTAIGWITSIQTSYHAFEKQIDYEKKTE</sequence>
<comment type="caution">
    <text evidence="14">The sequence shown here is derived from an EMBL/GenBank/DDBJ whole genome shotgun (WGS) entry which is preliminary data.</text>
</comment>
<feature type="signal peptide" evidence="12">
    <location>
        <begin position="1"/>
        <end position="16"/>
    </location>
</feature>
<evidence type="ECO:0000313" key="14">
    <source>
        <dbReference type="EMBL" id="OVF07609.1"/>
    </source>
</evidence>
<name>A0AA91T0X0_CLALS</name>
<feature type="domain" description="V-type proton ATPase subunit S1/VOA1 transmembrane" evidence="13">
    <location>
        <begin position="190"/>
        <end position="229"/>
    </location>
</feature>
<dbReference type="InterPro" id="IPR046756">
    <property type="entry name" value="VAS1/VOA1_TM"/>
</dbReference>
<dbReference type="EMBL" id="LYUB02000012">
    <property type="protein sequence ID" value="OVF07609.1"/>
    <property type="molecule type" value="Genomic_DNA"/>
</dbReference>
<keyword evidence="4 11" id="KW-0812">Transmembrane</keyword>
<evidence type="ECO:0000256" key="11">
    <source>
        <dbReference type="SAM" id="Phobius"/>
    </source>
</evidence>
<dbReference type="GO" id="GO:0071555">
    <property type="term" value="P:cell wall organization"/>
    <property type="evidence" value="ECO:0007669"/>
    <property type="project" value="UniProtKB-KW"/>
</dbReference>
<evidence type="ECO:0000259" key="13">
    <source>
        <dbReference type="Pfam" id="PF20520"/>
    </source>
</evidence>
<accession>A0AA91T0X0</accession>
<keyword evidence="7 11" id="KW-1133">Transmembrane helix</keyword>
<keyword evidence="8 11" id="KW-0472">Membrane</keyword>
<evidence type="ECO:0000256" key="10">
    <source>
        <dbReference type="SAM" id="MobiDB-lite"/>
    </source>
</evidence>
<evidence type="ECO:0000256" key="2">
    <source>
        <dbReference type="ARBA" id="ARBA00008203"/>
    </source>
</evidence>
<comment type="similarity">
    <text evidence="2">Belongs to the BIG1 family.</text>
</comment>
<evidence type="ECO:0000313" key="15">
    <source>
        <dbReference type="Proteomes" id="UP000195602"/>
    </source>
</evidence>
<evidence type="ECO:0000256" key="7">
    <source>
        <dbReference type="ARBA" id="ARBA00022989"/>
    </source>
</evidence>
<keyword evidence="9" id="KW-0961">Cell wall biogenesis/degradation</keyword>
<proteinExistence type="inferred from homology"/>
<protein>
    <recommendedName>
        <fullName evidence="3">Protein BIG1</fullName>
    </recommendedName>
</protein>
<dbReference type="Proteomes" id="UP000195602">
    <property type="component" value="Unassembled WGS sequence"/>
</dbReference>
<evidence type="ECO:0000256" key="8">
    <source>
        <dbReference type="ARBA" id="ARBA00023136"/>
    </source>
</evidence>
<feature type="chain" id="PRO_5041740285" description="Protein BIG1" evidence="12">
    <location>
        <begin position="17"/>
        <end position="238"/>
    </location>
</feature>
<feature type="transmembrane region" description="Helical" evidence="11">
    <location>
        <begin position="196"/>
        <end position="217"/>
    </location>
</feature>
<dbReference type="PANTHER" id="PTHR28285">
    <property type="entry name" value="PROTEIN BIG1"/>
    <property type="match status" value="1"/>
</dbReference>
<keyword evidence="5 12" id="KW-0732">Signal</keyword>
<evidence type="ECO:0000256" key="3">
    <source>
        <dbReference type="ARBA" id="ARBA00022089"/>
    </source>
</evidence>
<keyword evidence="6" id="KW-0256">Endoplasmic reticulum</keyword>
<dbReference type="InterPro" id="IPR037654">
    <property type="entry name" value="Big1"/>
</dbReference>